<gene>
    <name evidence="1" type="ORF">PFISCL1PPCAC_13407</name>
</gene>
<proteinExistence type="predicted"/>
<dbReference type="Proteomes" id="UP001432322">
    <property type="component" value="Unassembled WGS sequence"/>
</dbReference>
<comment type="caution">
    <text evidence="1">The sequence shown here is derived from an EMBL/GenBank/DDBJ whole genome shotgun (WGS) entry which is preliminary data.</text>
</comment>
<keyword evidence="2" id="KW-1185">Reference proteome</keyword>
<feature type="non-terminal residue" evidence="1">
    <location>
        <position position="116"/>
    </location>
</feature>
<reference evidence="1" key="1">
    <citation type="submission" date="2023-10" db="EMBL/GenBank/DDBJ databases">
        <title>Genome assembly of Pristionchus species.</title>
        <authorList>
            <person name="Yoshida K."/>
            <person name="Sommer R.J."/>
        </authorList>
    </citation>
    <scope>NUCLEOTIDE SEQUENCE</scope>
    <source>
        <strain evidence="1">RS5133</strain>
    </source>
</reference>
<sequence length="116" mass="13222">TKDACRGLLCLHKIREQGDTLLSCVRKTEQIFDVFSFYPNTVFSIKDDFPVLVRSDRYEHLFACTKSNCSAILNQSISQKVMVSNRPLIDCVLYLEVRVDGILRGSCKGHFCVIED</sequence>
<feature type="non-terminal residue" evidence="1">
    <location>
        <position position="1"/>
    </location>
</feature>
<name>A0AAV5VVN1_9BILA</name>
<evidence type="ECO:0000313" key="1">
    <source>
        <dbReference type="EMBL" id="GMT22110.1"/>
    </source>
</evidence>
<accession>A0AAV5VVN1</accession>
<dbReference type="AlphaFoldDB" id="A0AAV5VVN1"/>
<evidence type="ECO:0008006" key="3">
    <source>
        <dbReference type="Google" id="ProtNLM"/>
    </source>
</evidence>
<protein>
    <recommendedName>
        <fullName evidence="3">DNA-directed DNA polymerase</fullName>
    </recommendedName>
</protein>
<evidence type="ECO:0000313" key="2">
    <source>
        <dbReference type="Proteomes" id="UP001432322"/>
    </source>
</evidence>
<organism evidence="1 2">
    <name type="scientific">Pristionchus fissidentatus</name>
    <dbReference type="NCBI Taxonomy" id="1538716"/>
    <lineage>
        <taxon>Eukaryota</taxon>
        <taxon>Metazoa</taxon>
        <taxon>Ecdysozoa</taxon>
        <taxon>Nematoda</taxon>
        <taxon>Chromadorea</taxon>
        <taxon>Rhabditida</taxon>
        <taxon>Rhabditina</taxon>
        <taxon>Diplogasteromorpha</taxon>
        <taxon>Diplogasteroidea</taxon>
        <taxon>Neodiplogasteridae</taxon>
        <taxon>Pristionchus</taxon>
    </lineage>
</organism>
<dbReference type="EMBL" id="BTSY01000004">
    <property type="protein sequence ID" value="GMT22110.1"/>
    <property type="molecule type" value="Genomic_DNA"/>
</dbReference>